<evidence type="ECO:0000313" key="1">
    <source>
        <dbReference type="EMBL" id="KAG2267619.1"/>
    </source>
</evidence>
<sequence>MHCITRDNVQDGDCHIWKWWDVAVTEELGDFRHSLGCLRSKDLSDQKLVKLRKIVRELSKKNAGYKWLCKALA</sequence>
<gene>
    <name evidence="1" type="ORF">Bca52824_062174</name>
</gene>
<name>A0A8X7QC64_BRACI</name>
<accession>A0A8X7QC64</accession>
<dbReference type="EMBL" id="JAAMPC010000013">
    <property type="protein sequence ID" value="KAG2267619.1"/>
    <property type="molecule type" value="Genomic_DNA"/>
</dbReference>
<protein>
    <submittedName>
        <fullName evidence="1">Uncharacterized protein</fullName>
    </submittedName>
</protein>
<keyword evidence="2" id="KW-1185">Reference proteome</keyword>
<organism evidence="1 2">
    <name type="scientific">Brassica carinata</name>
    <name type="common">Ethiopian mustard</name>
    <name type="synonym">Abyssinian cabbage</name>
    <dbReference type="NCBI Taxonomy" id="52824"/>
    <lineage>
        <taxon>Eukaryota</taxon>
        <taxon>Viridiplantae</taxon>
        <taxon>Streptophyta</taxon>
        <taxon>Embryophyta</taxon>
        <taxon>Tracheophyta</taxon>
        <taxon>Spermatophyta</taxon>
        <taxon>Magnoliopsida</taxon>
        <taxon>eudicotyledons</taxon>
        <taxon>Gunneridae</taxon>
        <taxon>Pentapetalae</taxon>
        <taxon>rosids</taxon>
        <taxon>malvids</taxon>
        <taxon>Brassicales</taxon>
        <taxon>Brassicaceae</taxon>
        <taxon>Brassiceae</taxon>
        <taxon>Brassica</taxon>
    </lineage>
</organism>
<dbReference type="Proteomes" id="UP000886595">
    <property type="component" value="Unassembled WGS sequence"/>
</dbReference>
<reference evidence="1 2" key="1">
    <citation type="submission" date="2020-02" db="EMBL/GenBank/DDBJ databases">
        <authorList>
            <person name="Ma Q."/>
            <person name="Huang Y."/>
            <person name="Song X."/>
            <person name="Pei D."/>
        </authorList>
    </citation>
    <scope>NUCLEOTIDE SEQUENCE [LARGE SCALE GENOMIC DNA]</scope>
    <source>
        <strain evidence="1">Sxm20200214</strain>
        <tissue evidence="1">Leaf</tissue>
    </source>
</reference>
<proteinExistence type="predicted"/>
<dbReference type="AlphaFoldDB" id="A0A8X7QC64"/>
<comment type="caution">
    <text evidence="1">The sequence shown here is derived from an EMBL/GenBank/DDBJ whole genome shotgun (WGS) entry which is preliminary data.</text>
</comment>
<evidence type="ECO:0000313" key="2">
    <source>
        <dbReference type="Proteomes" id="UP000886595"/>
    </source>
</evidence>